<proteinExistence type="predicted"/>
<evidence type="ECO:0000313" key="2">
    <source>
        <dbReference type="Proteomes" id="UP001148662"/>
    </source>
</evidence>
<accession>A0ACC1TDQ9</accession>
<dbReference type="Proteomes" id="UP001148662">
    <property type="component" value="Unassembled WGS sequence"/>
</dbReference>
<keyword evidence="2" id="KW-1185">Reference proteome</keyword>
<name>A0ACC1TDQ9_9APHY</name>
<evidence type="ECO:0000313" key="1">
    <source>
        <dbReference type="EMBL" id="KAJ3558774.1"/>
    </source>
</evidence>
<comment type="caution">
    <text evidence="1">The sequence shown here is derived from an EMBL/GenBank/DDBJ whole genome shotgun (WGS) entry which is preliminary data.</text>
</comment>
<reference evidence="1" key="1">
    <citation type="submission" date="2022-07" db="EMBL/GenBank/DDBJ databases">
        <title>Genome Sequence of Phlebia brevispora.</title>
        <authorList>
            <person name="Buettner E."/>
        </authorList>
    </citation>
    <scope>NUCLEOTIDE SEQUENCE</scope>
    <source>
        <strain evidence="1">MPL23</strain>
    </source>
</reference>
<gene>
    <name evidence="1" type="ORF">NM688_g718</name>
</gene>
<organism evidence="1 2">
    <name type="scientific">Phlebia brevispora</name>
    <dbReference type="NCBI Taxonomy" id="194682"/>
    <lineage>
        <taxon>Eukaryota</taxon>
        <taxon>Fungi</taxon>
        <taxon>Dikarya</taxon>
        <taxon>Basidiomycota</taxon>
        <taxon>Agaricomycotina</taxon>
        <taxon>Agaricomycetes</taxon>
        <taxon>Polyporales</taxon>
        <taxon>Meruliaceae</taxon>
        <taxon>Phlebia</taxon>
    </lineage>
</organism>
<sequence>MYTPLGVIYVPRGRETLYASIARRKRSDLNVLEGHALRLSHLGKTFRSLPSLRADSIINFSPDCLFQEHVRRCFQKHVDTPSLTISPRKSASSGGSKKRPGDSRRSRVASSPQTPLTPSYRTPRVPYRLPKSTRTQRALIRRCYSQKTKIVAEIAEYAGCDATTVWYAVHNEANDDLSEDQAYIDGDMGDVIDFDALESPELDVKIDEMEAQEVDIKLDIAALLEEEDFIPDGHEDHEAGRVQSREQGPHDTAHNSLSFSRGSSLSSLTSLNSEDEDVGLDTSTDSDPFLRADLVGHTEVPESVKTPIADPDRGIENTISSPLASGACDDDASLSWPTQASSSSSTLNVLSGSQPRELGFAVATFLNGLERPCGHLLPFFQEMEIDSAENLNILCGMDEDMWEEVKSYLLKKGMSLLQWLIVKRGLRDRAAALRRVS</sequence>
<protein>
    <submittedName>
        <fullName evidence="1">Uncharacterized protein</fullName>
    </submittedName>
</protein>
<dbReference type="EMBL" id="JANHOG010000066">
    <property type="protein sequence ID" value="KAJ3558774.1"/>
    <property type="molecule type" value="Genomic_DNA"/>
</dbReference>